<feature type="non-terminal residue" evidence="3">
    <location>
        <position position="210"/>
    </location>
</feature>
<evidence type="ECO:0000313" key="4">
    <source>
        <dbReference type="Proteomes" id="UP000053257"/>
    </source>
</evidence>
<organism evidence="3 4">
    <name type="scientific">Phlebiopsis gigantea (strain 11061_1 CR5-6)</name>
    <name type="common">White-rot fungus</name>
    <name type="synonym">Peniophora gigantea</name>
    <dbReference type="NCBI Taxonomy" id="745531"/>
    <lineage>
        <taxon>Eukaryota</taxon>
        <taxon>Fungi</taxon>
        <taxon>Dikarya</taxon>
        <taxon>Basidiomycota</taxon>
        <taxon>Agaricomycotina</taxon>
        <taxon>Agaricomycetes</taxon>
        <taxon>Polyporales</taxon>
        <taxon>Phanerochaetaceae</taxon>
        <taxon>Phlebiopsis</taxon>
    </lineage>
</organism>
<accession>A0A0C3S369</accession>
<proteinExistence type="predicted"/>
<evidence type="ECO:0000256" key="2">
    <source>
        <dbReference type="ARBA" id="ARBA00023128"/>
    </source>
</evidence>
<dbReference type="PANTHER" id="PTHR28133">
    <property type="entry name" value="REQUIRED FOR RESPIRATORY GROWTH PROTEIN 7, MITOCHONDRIAL"/>
    <property type="match status" value="1"/>
</dbReference>
<keyword evidence="4" id="KW-1185">Reference proteome</keyword>
<comment type="subcellular location">
    <subcellularLocation>
        <location evidence="1">Mitochondrion</location>
    </subcellularLocation>
</comment>
<dbReference type="SUPFAM" id="SSF52980">
    <property type="entry name" value="Restriction endonuclease-like"/>
    <property type="match status" value="1"/>
</dbReference>
<dbReference type="PANTHER" id="PTHR28133:SF1">
    <property type="entry name" value="REQUIRED FOR RESPIRATORY GROWTH PROTEIN 7, MITOCHONDRIAL"/>
    <property type="match status" value="1"/>
</dbReference>
<dbReference type="Pfam" id="PF10356">
    <property type="entry name" value="RRG7"/>
    <property type="match status" value="1"/>
</dbReference>
<dbReference type="InterPro" id="IPR011335">
    <property type="entry name" value="Restrct_endonuc-II-like"/>
</dbReference>
<sequence length="210" mass="23251">SSVRRGTEYEQESMRILQNGLSMSLRRVGGKADGGIDLQGWWWLPAENSSLYDHPNGYRRLRVLVQCKRESKKLGPKYIRELEGVLHRYGATQSSNEDVTSPPVVGMLISASPFSKMAITHAHSSPIPLVLLHLAVPEGTAPVTSEDPADRDSTSSEGTFASIVFNPTLGSKTGLLRGHCEARWEHAADPTSEGRLRLWWKGQTMKSWTP</sequence>
<evidence type="ECO:0000256" key="1">
    <source>
        <dbReference type="ARBA" id="ARBA00004173"/>
    </source>
</evidence>
<evidence type="ECO:0008006" key="5">
    <source>
        <dbReference type="Google" id="ProtNLM"/>
    </source>
</evidence>
<dbReference type="GO" id="GO:0006302">
    <property type="term" value="P:double-strand break repair"/>
    <property type="evidence" value="ECO:0007669"/>
    <property type="project" value="UniProtKB-ARBA"/>
</dbReference>
<evidence type="ECO:0000313" key="3">
    <source>
        <dbReference type="EMBL" id="KIP09901.1"/>
    </source>
</evidence>
<reference evidence="3 4" key="1">
    <citation type="journal article" date="2014" name="PLoS Genet.">
        <title>Analysis of the Phlebiopsis gigantea genome, transcriptome and secretome provides insight into its pioneer colonization strategies of wood.</title>
        <authorList>
            <person name="Hori C."/>
            <person name="Ishida T."/>
            <person name="Igarashi K."/>
            <person name="Samejima M."/>
            <person name="Suzuki H."/>
            <person name="Master E."/>
            <person name="Ferreira P."/>
            <person name="Ruiz-Duenas F.J."/>
            <person name="Held B."/>
            <person name="Canessa P."/>
            <person name="Larrondo L.F."/>
            <person name="Schmoll M."/>
            <person name="Druzhinina I.S."/>
            <person name="Kubicek C.P."/>
            <person name="Gaskell J.A."/>
            <person name="Kersten P."/>
            <person name="St John F."/>
            <person name="Glasner J."/>
            <person name="Sabat G."/>
            <person name="Splinter BonDurant S."/>
            <person name="Syed K."/>
            <person name="Yadav J."/>
            <person name="Mgbeahuruike A.C."/>
            <person name="Kovalchuk A."/>
            <person name="Asiegbu F.O."/>
            <person name="Lackner G."/>
            <person name="Hoffmeister D."/>
            <person name="Rencoret J."/>
            <person name="Gutierrez A."/>
            <person name="Sun H."/>
            <person name="Lindquist E."/>
            <person name="Barry K."/>
            <person name="Riley R."/>
            <person name="Grigoriev I.V."/>
            <person name="Henrissat B."/>
            <person name="Kues U."/>
            <person name="Berka R.M."/>
            <person name="Martinez A.T."/>
            <person name="Covert S.F."/>
            <person name="Blanchette R.A."/>
            <person name="Cullen D."/>
        </authorList>
    </citation>
    <scope>NUCLEOTIDE SEQUENCE [LARGE SCALE GENOMIC DNA]</scope>
    <source>
        <strain evidence="3 4">11061_1 CR5-6</strain>
    </source>
</reference>
<dbReference type="AlphaFoldDB" id="A0A0C3S369"/>
<dbReference type="GO" id="GO:0005739">
    <property type="term" value="C:mitochondrion"/>
    <property type="evidence" value="ECO:0007669"/>
    <property type="project" value="UniProtKB-SubCell"/>
</dbReference>
<protein>
    <recommendedName>
        <fullName evidence="5">Restriction endonuclease type IV Mrr domain-containing protein</fullName>
    </recommendedName>
</protein>
<dbReference type="Proteomes" id="UP000053257">
    <property type="component" value="Unassembled WGS sequence"/>
</dbReference>
<feature type="non-terminal residue" evidence="3">
    <location>
        <position position="1"/>
    </location>
</feature>
<dbReference type="HOGENOM" id="CLU_074378_1_0_1"/>
<gene>
    <name evidence="3" type="ORF">PHLGIDRAFT_59943</name>
</gene>
<dbReference type="InterPro" id="IPR011856">
    <property type="entry name" value="tRNA_endonuc-like_dom_sf"/>
</dbReference>
<dbReference type="InterPro" id="IPR018828">
    <property type="entry name" value="RRG7"/>
</dbReference>
<dbReference type="OrthoDB" id="20734at2759"/>
<dbReference type="Gene3D" id="3.40.1350.10">
    <property type="match status" value="1"/>
</dbReference>
<dbReference type="GO" id="GO:0003676">
    <property type="term" value="F:nucleic acid binding"/>
    <property type="evidence" value="ECO:0007669"/>
    <property type="project" value="InterPro"/>
</dbReference>
<dbReference type="EMBL" id="KN840460">
    <property type="protein sequence ID" value="KIP09901.1"/>
    <property type="molecule type" value="Genomic_DNA"/>
</dbReference>
<keyword evidence="2" id="KW-0496">Mitochondrion</keyword>
<name>A0A0C3S369_PHLG1</name>